<protein>
    <submittedName>
        <fullName evidence="1">Uncharacterized protein</fullName>
    </submittedName>
</protein>
<keyword evidence="2" id="KW-1185">Reference proteome</keyword>
<sequence>MDNIFETVVKGSNIVFLNVPYEEYFANHHKLDGKSAEYIIENYFKNKGKNCSAKILDIECDDEINKIKIATEVKQKNISDNKKHYNSFN</sequence>
<name>A0A6M0R7L6_9CLOT</name>
<dbReference type="EMBL" id="SXDP01000001">
    <property type="protein sequence ID" value="NEZ45690.1"/>
    <property type="molecule type" value="Genomic_DNA"/>
</dbReference>
<reference evidence="1 2" key="1">
    <citation type="submission" date="2019-04" db="EMBL/GenBank/DDBJ databases">
        <title>Genome sequencing of Clostridium botulinum Groups I-IV and Clostridium butyricum.</title>
        <authorList>
            <person name="Brunt J."/>
            <person name="Van Vliet A.H.M."/>
            <person name="Stringer S.C."/>
            <person name="Carter A.T."/>
            <person name="Peck M.W."/>
        </authorList>
    </citation>
    <scope>NUCLEOTIDE SEQUENCE [LARGE SCALE GENOMIC DNA]</scope>
    <source>
        <strain evidence="1 2">IFR 18/094</strain>
    </source>
</reference>
<comment type="caution">
    <text evidence="1">The sequence shown here is derived from an EMBL/GenBank/DDBJ whole genome shotgun (WGS) entry which is preliminary data.</text>
</comment>
<evidence type="ECO:0000313" key="1">
    <source>
        <dbReference type="EMBL" id="NEZ45690.1"/>
    </source>
</evidence>
<dbReference type="RefSeq" id="WP_163248075.1">
    <property type="nucleotide sequence ID" value="NZ_SXDP01000001.1"/>
</dbReference>
<organism evidence="1 2">
    <name type="scientific">Clostridium niameyense</name>
    <dbReference type="NCBI Taxonomy" id="1622073"/>
    <lineage>
        <taxon>Bacteria</taxon>
        <taxon>Bacillati</taxon>
        <taxon>Bacillota</taxon>
        <taxon>Clostridia</taxon>
        <taxon>Eubacteriales</taxon>
        <taxon>Clostridiaceae</taxon>
        <taxon>Clostridium</taxon>
    </lineage>
</organism>
<proteinExistence type="predicted"/>
<dbReference type="AlphaFoldDB" id="A0A6M0R7L6"/>
<accession>A0A6M0R7L6</accession>
<gene>
    <name evidence="1" type="ORF">FDF74_00525</name>
</gene>
<dbReference type="Proteomes" id="UP000473885">
    <property type="component" value="Unassembled WGS sequence"/>
</dbReference>
<evidence type="ECO:0000313" key="2">
    <source>
        <dbReference type="Proteomes" id="UP000473885"/>
    </source>
</evidence>